<dbReference type="Pfam" id="PF00994">
    <property type="entry name" value="MoCF_biosynth"/>
    <property type="match status" value="1"/>
</dbReference>
<dbReference type="Pfam" id="PF02464">
    <property type="entry name" value="CinA"/>
    <property type="match status" value="1"/>
</dbReference>
<dbReference type="NCBIfam" id="NF001813">
    <property type="entry name" value="PRK00549.1"/>
    <property type="match status" value="1"/>
</dbReference>
<feature type="domain" description="MoaB/Mog" evidence="2">
    <location>
        <begin position="4"/>
        <end position="171"/>
    </location>
</feature>
<dbReference type="KEGG" id="pcor:KS4_11520"/>
<evidence type="ECO:0000259" key="2">
    <source>
        <dbReference type="SMART" id="SM00852"/>
    </source>
</evidence>
<dbReference type="PANTHER" id="PTHR13939">
    <property type="entry name" value="NICOTINAMIDE-NUCLEOTIDE AMIDOHYDROLASE PNCC"/>
    <property type="match status" value="1"/>
</dbReference>
<gene>
    <name evidence="3" type="primary">pncC</name>
    <name evidence="3" type="ORF">KS4_11520</name>
</gene>
<dbReference type="RefSeq" id="WP_145075706.1">
    <property type="nucleotide sequence ID" value="NZ_CP036425.1"/>
</dbReference>
<reference evidence="3 4" key="1">
    <citation type="submission" date="2019-02" db="EMBL/GenBank/DDBJ databases">
        <title>Deep-cultivation of Planctomycetes and their phenomic and genomic characterization uncovers novel biology.</title>
        <authorList>
            <person name="Wiegand S."/>
            <person name="Jogler M."/>
            <person name="Boedeker C."/>
            <person name="Pinto D."/>
            <person name="Vollmers J."/>
            <person name="Rivas-Marin E."/>
            <person name="Kohn T."/>
            <person name="Peeters S.H."/>
            <person name="Heuer A."/>
            <person name="Rast P."/>
            <person name="Oberbeckmann S."/>
            <person name="Bunk B."/>
            <person name="Jeske O."/>
            <person name="Meyerdierks A."/>
            <person name="Storesund J.E."/>
            <person name="Kallscheuer N."/>
            <person name="Luecker S."/>
            <person name="Lage O.M."/>
            <person name="Pohl T."/>
            <person name="Merkel B.J."/>
            <person name="Hornburger P."/>
            <person name="Mueller R.-W."/>
            <person name="Bruemmer F."/>
            <person name="Labrenz M."/>
            <person name="Spormann A.M."/>
            <person name="Op den Camp H."/>
            <person name="Overmann J."/>
            <person name="Amann R."/>
            <person name="Jetten M.S.M."/>
            <person name="Mascher T."/>
            <person name="Medema M.H."/>
            <person name="Devos D.P."/>
            <person name="Kaster A.-K."/>
            <person name="Ovreas L."/>
            <person name="Rohde M."/>
            <person name="Galperin M.Y."/>
            <person name="Jogler C."/>
        </authorList>
    </citation>
    <scope>NUCLEOTIDE SEQUENCE [LARGE SCALE GENOMIC DNA]</scope>
    <source>
        <strain evidence="3 4">KS4</strain>
    </source>
</reference>
<organism evidence="3 4">
    <name type="scientific">Poriferisphaera corsica</name>
    <dbReference type="NCBI Taxonomy" id="2528020"/>
    <lineage>
        <taxon>Bacteria</taxon>
        <taxon>Pseudomonadati</taxon>
        <taxon>Planctomycetota</taxon>
        <taxon>Phycisphaerae</taxon>
        <taxon>Phycisphaerales</taxon>
        <taxon>Phycisphaeraceae</taxon>
        <taxon>Poriferisphaera</taxon>
    </lineage>
</organism>
<dbReference type="Gene3D" id="3.90.950.20">
    <property type="entry name" value="CinA-like"/>
    <property type="match status" value="1"/>
</dbReference>
<keyword evidence="4" id="KW-1185">Reference proteome</keyword>
<dbReference type="GO" id="GO:0016787">
    <property type="term" value="F:hydrolase activity"/>
    <property type="evidence" value="ECO:0007669"/>
    <property type="project" value="UniProtKB-KW"/>
</dbReference>
<dbReference type="AlphaFoldDB" id="A0A517YSA8"/>
<dbReference type="Proteomes" id="UP000317369">
    <property type="component" value="Chromosome"/>
</dbReference>
<dbReference type="SUPFAM" id="SSF53218">
    <property type="entry name" value="Molybdenum cofactor biosynthesis proteins"/>
    <property type="match status" value="1"/>
</dbReference>
<comment type="similarity">
    <text evidence="1">Belongs to the CinA family.</text>
</comment>
<protein>
    <recommendedName>
        <fullName evidence="1">CinA-like protein</fullName>
    </recommendedName>
</protein>
<dbReference type="InterPro" id="IPR008136">
    <property type="entry name" value="CinA_C"/>
</dbReference>
<dbReference type="InterPro" id="IPR036653">
    <property type="entry name" value="CinA-like_C"/>
</dbReference>
<accession>A0A517YSA8</accession>
<sequence>MNAAIISIGDELVLGQTVDTNSAWLSERLAAIGVKVGMHITVEDELGAVAEVIEAMCERSCVVLVSGGLGPTEDDLTRAGLARAMGVDVVQSEEMLASVEGYFRDKIGREMPARNRVQAMKPVGTEMIKNDWGTAPGIRAELDGATVFVMPGVPSEMRGMYEHCVEPAIQEIGKKDEVEGMGTLRRVILTKKVNTFGLGESDVGERLGKLMRRDRNPVVGTTVSEGICGVRIRAEYEDADGAEKAIAETVGLIEEKMGRFVFGCDDERLQDAVVQALQRTNRTVATAESCTGGLIGKMITDVSGSSDVYKGGYVTYSNEMKMTCLGVPKEVLEAYGAVSREVAGAMAKGVIEQTGSDYGVGVTGIAGPGGGSDEKPVGTVWIGIASRAKNGEIRCYTALLNQWGDRARVRDRAAKCCLQALRFVMLDEPIEKMSWVREVAVIGGT</sequence>
<dbReference type="SMART" id="SM00852">
    <property type="entry name" value="MoCF_biosynth"/>
    <property type="match status" value="1"/>
</dbReference>
<keyword evidence="3" id="KW-0378">Hydrolase</keyword>
<dbReference type="PIRSF" id="PIRSF006728">
    <property type="entry name" value="CinA"/>
    <property type="match status" value="1"/>
</dbReference>
<dbReference type="CDD" id="cd00885">
    <property type="entry name" value="cinA"/>
    <property type="match status" value="1"/>
</dbReference>
<dbReference type="OrthoDB" id="9801454at2"/>
<dbReference type="Gene3D" id="3.40.980.10">
    <property type="entry name" value="MoaB/Mog-like domain"/>
    <property type="match status" value="1"/>
</dbReference>
<dbReference type="InterPro" id="IPR050101">
    <property type="entry name" value="CinA"/>
</dbReference>
<dbReference type="EMBL" id="CP036425">
    <property type="protein sequence ID" value="QDU33110.1"/>
    <property type="molecule type" value="Genomic_DNA"/>
</dbReference>
<dbReference type="NCBIfam" id="TIGR00177">
    <property type="entry name" value="molyb_syn"/>
    <property type="match status" value="1"/>
</dbReference>
<proteinExistence type="inferred from homology"/>
<dbReference type="InterPro" id="IPR041424">
    <property type="entry name" value="CinA_KH"/>
</dbReference>
<dbReference type="Pfam" id="PF18146">
    <property type="entry name" value="CinA_KH"/>
    <property type="match status" value="1"/>
</dbReference>
<dbReference type="InterPro" id="IPR008135">
    <property type="entry name" value="Competence-induced_CinA"/>
</dbReference>
<dbReference type="InterPro" id="IPR036425">
    <property type="entry name" value="MoaB/Mog-like_dom_sf"/>
</dbReference>
<dbReference type="NCBIfam" id="TIGR00199">
    <property type="entry name" value="PncC_domain"/>
    <property type="match status" value="1"/>
</dbReference>
<evidence type="ECO:0000256" key="1">
    <source>
        <dbReference type="HAMAP-Rule" id="MF_00226"/>
    </source>
</evidence>
<evidence type="ECO:0000313" key="4">
    <source>
        <dbReference type="Proteomes" id="UP000317369"/>
    </source>
</evidence>
<dbReference type="PANTHER" id="PTHR13939:SF0">
    <property type="entry name" value="NMN AMIDOHYDROLASE-LIKE PROTEIN YFAY"/>
    <property type="match status" value="1"/>
</dbReference>
<dbReference type="SUPFAM" id="SSF142433">
    <property type="entry name" value="CinA-like"/>
    <property type="match status" value="1"/>
</dbReference>
<dbReference type="Gene3D" id="3.30.70.2860">
    <property type="match status" value="1"/>
</dbReference>
<name>A0A517YSA8_9BACT</name>
<dbReference type="InterPro" id="IPR001453">
    <property type="entry name" value="MoaB/Mog_dom"/>
</dbReference>
<dbReference type="NCBIfam" id="TIGR00200">
    <property type="entry name" value="cinA_nterm"/>
    <property type="match status" value="1"/>
</dbReference>
<dbReference type="HAMAP" id="MF_00226_B">
    <property type="entry name" value="CinA_B"/>
    <property type="match status" value="1"/>
</dbReference>
<evidence type="ECO:0000313" key="3">
    <source>
        <dbReference type="EMBL" id="QDU33110.1"/>
    </source>
</evidence>